<dbReference type="GO" id="GO:0008270">
    <property type="term" value="F:zinc ion binding"/>
    <property type="evidence" value="ECO:0007669"/>
    <property type="project" value="UniProtKB-KW"/>
</dbReference>
<evidence type="ECO:0000256" key="3">
    <source>
        <dbReference type="ARBA" id="ARBA00022771"/>
    </source>
</evidence>
<dbReference type="Gene3D" id="1.10.220.150">
    <property type="entry name" value="Arf GTPase activating protein"/>
    <property type="match status" value="1"/>
</dbReference>
<sequence length="486" mass="51194">CCCCCYSVVDTASLGEMSTLSEREKNKLVQEKCQSILSDLLKDEDNKYCVDCDAKSPRWASWNLGIFLCIRCAGIHRNLGVHISRVKSVNLDTWTPQQVACIQQMGNSRARAVYEANIPDSFRRPQMDTALEQFVRAKYEAKKYIAREWVPPPMPNPTWDLELEKQLRKKKREKASGTVELPSTISGRSNTRGSSVSPKPLPKAPGSKSSSPSPSTLAKNATSSAKATTTTTTTTSSATQDLLGLDALSTNGTTSDNADPFGEFLAAPASQSSSISSAPSIASSIPPTSGDSTKADEENFFNQKLPEGGTDKLTKDSILALYGQAPAQPQPASIFGVPSNVYMAGPPPGQSMGQPPPVMQNGALMSQQQQNVMFMTQAGIPGAAGVPNPFFANGMPQGLPTAIQLSAANPFAQIQSQMAGLNIGAQTPVMGQVHNLGGVTTMVGGMSVGSVSASPVTGSIPQPMSGPATTAGLGMGTTTLATKLWQ</sequence>
<feature type="region of interest" description="Disordered" evidence="6">
    <location>
        <begin position="170"/>
        <end position="237"/>
    </location>
</feature>
<dbReference type="GO" id="GO:0005737">
    <property type="term" value="C:cytoplasm"/>
    <property type="evidence" value="ECO:0007669"/>
    <property type="project" value="TreeGrafter"/>
</dbReference>
<feature type="non-terminal residue" evidence="8">
    <location>
        <position position="1"/>
    </location>
</feature>
<dbReference type="InterPro" id="IPR037278">
    <property type="entry name" value="ARFGAP/RecO"/>
</dbReference>
<feature type="compositionally biased region" description="Low complexity" evidence="6">
    <location>
        <begin position="273"/>
        <end position="287"/>
    </location>
</feature>
<dbReference type="GO" id="GO:0005096">
    <property type="term" value="F:GTPase activator activity"/>
    <property type="evidence" value="ECO:0007669"/>
    <property type="project" value="UniProtKB-KW"/>
</dbReference>
<feature type="compositionally biased region" description="Low complexity" evidence="6">
    <location>
        <begin position="204"/>
        <end position="237"/>
    </location>
</feature>
<keyword evidence="9" id="KW-1185">Reference proteome</keyword>
<accession>A0AAW0XYB5</accession>
<dbReference type="PANTHER" id="PTHR45705">
    <property type="entry name" value="FI20236P1"/>
    <property type="match status" value="1"/>
</dbReference>
<dbReference type="CDD" id="cd08839">
    <property type="entry name" value="ArfGap_SMAP"/>
    <property type="match status" value="1"/>
</dbReference>
<dbReference type="InterPro" id="IPR051718">
    <property type="entry name" value="ARF_GTPase-activating"/>
</dbReference>
<dbReference type="PRINTS" id="PR00405">
    <property type="entry name" value="REVINTRACTNG"/>
</dbReference>
<name>A0AAW0XYB5_CHEQU</name>
<organism evidence="8 9">
    <name type="scientific">Cherax quadricarinatus</name>
    <name type="common">Australian red claw crayfish</name>
    <dbReference type="NCBI Taxonomy" id="27406"/>
    <lineage>
        <taxon>Eukaryota</taxon>
        <taxon>Metazoa</taxon>
        <taxon>Ecdysozoa</taxon>
        <taxon>Arthropoda</taxon>
        <taxon>Crustacea</taxon>
        <taxon>Multicrustacea</taxon>
        <taxon>Malacostraca</taxon>
        <taxon>Eumalacostraca</taxon>
        <taxon>Eucarida</taxon>
        <taxon>Decapoda</taxon>
        <taxon>Pleocyemata</taxon>
        <taxon>Astacidea</taxon>
        <taxon>Parastacoidea</taxon>
        <taxon>Parastacidae</taxon>
        <taxon>Cherax</taxon>
    </lineage>
</organism>
<gene>
    <name evidence="8" type="ORF">OTU49_015999</name>
</gene>
<feature type="region of interest" description="Disordered" evidence="6">
    <location>
        <begin position="273"/>
        <end position="296"/>
    </location>
</feature>
<proteinExistence type="predicted"/>
<dbReference type="PANTHER" id="PTHR45705:SF1">
    <property type="entry name" value="FI20236P1"/>
    <property type="match status" value="1"/>
</dbReference>
<dbReference type="FunFam" id="1.10.220.150:FF:000009">
    <property type="entry name" value="stromal membrane-associated protein 1 isoform X1"/>
    <property type="match status" value="1"/>
</dbReference>
<evidence type="ECO:0000256" key="1">
    <source>
        <dbReference type="ARBA" id="ARBA00022468"/>
    </source>
</evidence>
<evidence type="ECO:0000256" key="2">
    <source>
        <dbReference type="ARBA" id="ARBA00022723"/>
    </source>
</evidence>
<dbReference type="Pfam" id="PF01412">
    <property type="entry name" value="ArfGap"/>
    <property type="match status" value="1"/>
</dbReference>
<dbReference type="InterPro" id="IPR044732">
    <property type="entry name" value="ArfGAP_SMAP1-like"/>
</dbReference>
<feature type="compositionally biased region" description="Polar residues" evidence="6">
    <location>
        <begin position="181"/>
        <end position="196"/>
    </location>
</feature>
<dbReference type="PROSITE" id="PS50115">
    <property type="entry name" value="ARFGAP"/>
    <property type="match status" value="1"/>
</dbReference>
<dbReference type="Proteomes" id="UP001445076">
    <property type="component" value="Unassembled WGS sequence"/>
</dbReference>
<keyword evidence="3 5" id="KW-0863">Zinc-finger</keyword>
<dbReference type="AlphaFoldDB" id="A0AAW0XYB5"/>
<dbReference type="SMART" id="SM00105">
    <property type="entry name" value="ArfGap"/>
    <property type="match status" value="1"/>
</dbReference>
<evidence type="ECO:0000259" key="7">
    <source>
        <dbReference type="PROSITE" id="PS50115"/>
    </source>
</evidence>
<evidence type="ECO:0000313" key="8">
    <source>
        <dbReference type="EMBL" id="KAK8748792.1"/>
    </source>
</evidence>
<protein>
    <recommendedName>
        <fullName evidence="7">Arf-GAP domain-containing protein</fullName>
    </recommendedName>
</protein>
<keyword evidence="4" id="KW-0862">Zinc</keyword>
<feature type="domain" description="Arf-GAP" evidence="7">
    <location>
        <begin position="34"/>
        <end position="152"/>
    </location>
</feature>
<evidence type="ECO:0000256" key="4">
    <source>
        <dbReference type="ARBA" id="ARBA00022833"/>
    </source>
</evidence>
<dbReference type="InterPro" id="IPR001164">
    <property type="entry name" value="ArfGAP_dom"/>
</dbReference>
<evidence type="ECO:0000313" key="9">
    <source>
        <dbReference type="Proteomes" id="UP001445076"/>
    </source>
</evidence>
<comment type="caution">
    <text evidence="8">The sequence shown here is derived from an EMBL/GenBank/DDBJ whole genome shotgun (WGS) entry which is preliminary data.</text>
</comment>
<reference evidence="8 9" key="1">
    <citation type="journal article" date="2024" name="BMC Genomics">
        <title>Genome assembly of redclaw crayfish (Cherax quadricarinatus) provides insights into its immune adaptation and hypoxia tolerance.</title>
        <authorList>
            <person name="Liu Z."/>
            <person name="Zheng J."/>
            <person name="Li H."/>
            <person name="Fang K."/>
            <person name="Wang S."/>
            <person name="He J."/>
            <person name="Zhou D."/>
            <person name="Weng S."/>
            <person name="Chi M."/>
            <person name="Gu Z."/>
            <person name="He J."/>
            <person name="Li F."/>
            <person name="Wang M."/>
        </authorList>
    </citation>
    <scope>NUCLEOTIDE SEQUENCE [LARGE SCALE GENOMIC DNA]</scope>
    <source>
        <strain evidence="8">ZL_2023a</strain>
    </source>
</reference>
<keyword evidence="1" id="KW-0343">GTPase activation</keyword>
<evidence type="ECO:0000256" key="5">
    <source>
        <dbReference type="PROSITE-ProRule" id="PRU00288"/>
    </source>
</evidence>
<keyword evidence="2" id="KW-0479">Metal-binding</keyword>
<dbReference type="SUPFAM" id="SSF57863">
    <property type="entry name" value="ArfGap/RecO-like zinc finger"/>
    <property type="match status" value="1"/>
</dbReference>
<dbReference type="InterPro" id="IPR038508">
    <property type="entry name" value="ArfGAP_dom_sf"/>
</dbReference>
<dbReference type="EMBL" id="JARKIK010000011">
    <property type="protein sequence ID" value="KAK8748792.1"/>
    <property type="molecule type" value="Genomic_DNA"/>
</dbReference>
<evidence type="ECO:0000256" key="6">
    <source>
        <dbReference type="SAM" id="MobiDB-lite"/>
    </source>
</evidence>